<evidence type="ECO:0000313" key="2">
    <source>
        <dbReference type="EMBL" id="KAL3529430.1"/>
    </source>
</evidence>
<feature type="region of interest" description="Disordered" evidence="1">
    <location>
        <begin position="1"/>
        <end position="36"/>
    </location>
</feature>
<organism evidence="2 3">
    <name type="scientific">Cinchona calisaya</name>
    <dbReference type="NCBI Taxonomy" id="153742"/>
    <lineage>
        <taxon>Eukaryota</taxon>
        <taxon>Viridiplantae</taxon>
        <taxon>Streptophyta</taxon>
        <taxon>Embryophyta</taxon>
        <taxon>Tracheophyta</taxon>
        <taxon>Spermatophyta</taxon>
        <taxon>Magnoliopsida</taxon>
        <taxon>eudicotyledons</taxon>
        <taxon>Gunneridae</taxon>
        <taxon>Pentapetalae</taxon>
        <taxon>asterids</taxon>
        <taxon>lamiids</taxon>
        <taxon>Gentianales</taxon>
        <taxon>Rubiaceae</taxon>
        <taxon>Cinchonoideae</taxon>
        <taxon>Cinchoneae</taxon>
        <taxon>Cinchona</taxon>
    </lineage>
</organism>
<name>A0ABD3AC84_9GENT</name>
<gene>
    <name evidence="2" type="ORF">ACH5RR_008752</name>
</gene>
<comment type="caution">
    <text evidence="2">The sequence shown here is derived from an EMBL/GenBank/DDBJ whole genome shotgun (WGS) entry which is preliminary data.</text>
</comment>
<accession>A0ABD3AC84</accession>
<dbReference type="EMBL" id="JBJUIK010000004">
    <property type="protein sequence ID" value="KAL3529430.1"/>
    <property type="molecule type" value="Genomic_DNA"/>
</dbReference>
<protein>
    <submittedName>
        <fullName evidence="2">Uncharacterized protein</fullName>
    </submittedName>
</protein>
<feature type="compositionally biased region" description="Basic and acidic residues" evidence="1">
    <location>
        <begin position="1"/>
        <end position="10"/>
    </location>
</feature>
<sequence>MLPEGDHEPFDLLEEGDKDENDDEENVNPFHGPADYQQLDRGRLEERLTRALELNSGVRIGVFDFRGMMHAEDFLDWESSLENYFEWKPMAEDRKVLFVKMKLKGIIALQRWKRLHDDYV</sequence>
<dbReference type="Proteomes" id="UP001630127">
    <property type="component" value="Unassembled WGS sequence"/>
</dbReference>
<evidence type="ECO:0000313" key="3">
    <source>
        <dbReference type="Proteomes" id="UP001630127"/>
    </source>
</evidence>
<dbReference type="AlphaFoldDB" id="A0ABD3AC84"/>
<proteinExistence type="predicted"/>
<keyword evidence="3" id="KW-1185">Reference proteome</keyword>
<evidence type="ECO:0000256" key="1">
    <source>
        <dbReference type="SAM" id="MobiDB-lite"/>
    </source>
</evidence>
<feature type="compositionally biased region" description="Acidic residues" evidence="1">
    <location>
        <begin position="11"/>
        <end position="26"/>
    </location>
</feature>
<reference evidence="2 3" key="1">
    <citation type="submission" date="2024-11" db="EMBL/GenBank/DDBJ databases">
        <title>A near-complete genome assembly of Cinchona calisaya.</title>
        <authorList>
            <person name="Lian D.C."/>
            <person name="Zhao X.W."/>
            <person name="Wei L."/>
        </authorList>
    </citation>
    <scope>NUCLEOTIDE SEQUENCE [LARGE SCALE GENOMIC DNA]</scope>
    <source>
        <tissue evidence="2">Nenye</tissue>
    </source>
</reference>